<feature type="transmembrane region" description="Helical" evidence="1">
    <location>
        <begin position="187"/>
        <end position="208"/>
    </location>
</feature>
<feature type="transmembrane region" description="Helical" evidence="1">
    <location>
        <begin position="246"/>
        <end position="264"/>
    </location>
</feature>
<feature type="transmembrane region" description="Helical" evidence="1">
    <location>
        <begin position="17"/>
        <end position="37"/>
    </location>
</feature>
<reference evidence="2 3" key="1">
    <citation type="submission" date="2022-03" db="EMBL/GenBank/DDBJ databases">
        <title>Novel taxa within the pig intestine.</title>
        <authorList>
            <person name="Wylensek D."/>
            <person name="Bishof K."/>
            <person name="Afrizal A."/>
            <person name="Clavel T."/>
        </authorList>
    </citation>
    <scope>NUCLEOTIDE SEQUENCE [LARGE SCALE GENOMIC DNA]</scope>
    <source>
        <strain evidence="2 3">Cla-KB-P134</strain>
    </source>
</reference>
<keyword evidence="1" id="KW-0472">Membrane</keyword>
<gene>
    <name evidence="2" type="ORF">MOZ64_08280</name>
</gene>
<protein>
    <recommendedName>
        <fullName evidence="4">O-antigen ligase domain-containing protein</fullName>
    </recommendedName>
</protein>
<accession>A0ABU4WMM9</accession>
<comment type="caution">
    <text evidence="2">The sequence shown here is derived from an EMBL/GenBank/DDBJ whole genome shotgun (WGS) entry which is preliminary data.</text>
</comment>
<organism evidence="2 3">
    <name type="scientific">Absicoccus intestinalis</name>
    <dbReference type="NCBI Taxonomy" id="2926319"/>
    <lineage>
        <taxon>Bacteria</taxon>
        <taxon>Bacillati</taxon>
        <taxon>Bacillota</taxon>
        <taxon>Erysipelotrichia</taxon>
        <taxon>Erysipelotrichales</taxon>
        <taxon>Erysipelotrichaceae</taxon>
        <taxon>Absicoccus</taxon>
    </lineage>
</organism>
<feature type="transmembrane region" description="Helical" evidence="1">
    <location>
        <begin position="72"/>
        <end position="105"/>
    </location>
</feature>
<evidence type="ECO:0008006" key="4">
    <source>
        <dbReference type="Google" id="ProtNLM"/>
    </source>
</evidence>
<dbReference type="RefSeq" id="WP_320326098.1">
    <property type="nucleotide sequence ID" value="NZ_JALBUS010000013.1"/>
</dbReference>
<dbReference type="EMBL" id="JALBUS010000013">
    <property type="protein sequence ID" value="MDX8417829.1"/>
    <property type="molecule type" value="Genomic_DNA"/>
</dbReference>
<keyword evidence="1" id="KW-1133">Transmembrane helix</keyword>
<feature type="transmembrane region" description="Helical" evidence="1">
    <location>
        <begin position="49"/>
        <end position="66"/>
    </location>
</feature>
<keyword evidence="1" id="KW-0812">Transmembrane</keyword>
<proteinExistence type="predicted"/>
<sequence>MGRVILNILYDDRNVRYLGLISLLCLISTILVIIQSGANIQADWSGSMYYSYIILPHVLCVFYIAVNYNNIMYLFISILGFIFMVMLGNRGSLICSIIFFVICLYRYFMKLSLHKKIISIVVFLFLIVIFTVGNFYNSFLLNIYNYASTHGLSTRLFYFMKGEINSPFDSGRSILRKKVIKAISDNILGYGLSSDVFFAGAYVHNIFLELIVEFGVFFGFILILGIVWLIFSALIKNNIPWNIKNIFCIFICCGLIKLCISGTYLTDPYIFFMLGMAISLCNIRDTAS</sequence>
<feature type="transmembrane region" description="Helical" evidence="1">
    <location>
        <begin position="214"/>
        <end position="234"/>
    </location>
</feature>
<evidence type="ECO:0000256" key="1">
    <source>
        <dbReference type="SAM" id="Phobius"/>
    </source>
</evidence>
<keyword evidence="3" id="KW-1185">Reference proteome</keyword>
<feature type="transmembrane region" description="Helical" evidence="1">
    <location>
        <begin position="117"/>
        <end position="137"/>
    </location>
</feature>
<name>A0ABU4WMM9_9FIRM</name>
<evidence type="ECO:0000313" key="3">
    <source>
        <dbReference type="Proteomes" id="UP001285244"/>
    </source>
</evidence>
<evidence type="ECO:0000313" key="2">
    <source>
        <dbReference type="EMBL" id="MDX8417829.1"/>
    </source>
</evidence>
<dbReference type="Proteomes" id="UP001285244">
    <property type="component" value="Unassembled WGS sequence"/>
</dbReference>